<dbReference type="SUPFAM" id="SSF103473">
    <property type="entry name" value="MFS general substrate transporter"/>
    <property type="match status" value="1"/>
</dbReference>
<feature type="transmembrane region" description="Helical" evidence="1">
    <location>
        <begin position="223"/>
        <end position="242"/>
    </location>
</feature>
<feature type="transmembrane region" description="Helical" evidence="1">
    <location>
        <begin position="118"/>
        <end position="137"/>
    </location>
</feature>
<evidence type="ECO:0000256" key="1">
    <source>
        <dbReference type="SAM" id="Phobius"/>
    </source>
</evidence>
<organism evidence="2 3">
    <name type="scientific">Novosphingobium album</name>
    <name type="common">ex Hu et al. 2023</name>
    <dbReference type="NCBI Taxonomy" id="2930093"/>
    <lineage>
        <taxon>Bacteria</taxon>
        <taxon>Pseudomonadati</taxon>
        <taxon>Pseudomonadota</taxon>
        <taxon>Alphaproteobacteria</taxon>
        <taxon>Sphingomonadales</taxon>
        <taxon>Sphingomonadaceae</taxon>
        <taxon>Novosphingobium</taxon>
    </lineage>
</organism>
<feature type="transmembrane region" description="Helical" evidence="1">
    <location>
        <begin position="248"/>
        <end position="269"/>
    </location>
</feature>
<dbReference type="InterPro" id="IPR036259">
    <property type="entry name" value="MFS_trans_sf"/>
</dbReference>
<feature type="transmembrane region" description="Helical" evidence="1">
    <location>
        <begin position="89"/>
        <end position="112"/>
    </location>
</feature>
<dbReference type="Proteomes" id="UP001162880">
    <property type="component" value="Unassembled WGS sequence"/>
</dbReference>
<evidence type="ECO:0000313" key="2">
    <source>
        <dbReference type="EMBL" id="MCJ2178690.1"/>
    </source>
</evidence>
<feature type="transmembrane region" description="Helical" evidence="1">
    <location>
        <begin position="307"/>
        <end position="331"/>
    </location>
</feature>
<accession>A0ABT0B0Z8</accession>
<dbReference type="RefSeq" id="WP_243992977.1">
    <property type="nucleotide sequence ID" value="NZ_JALHLE010000011.1"/>
</dbReference>
<name>A0ABT0B0Z8_9SPHN</name>
<keyword evidence="1" id="KW-0812">Transmembrane</keyword>
<keyword evidence="1" id="KW-1133">Transmembrane helix</keyword>
<keyword evidence="3" id="KW-1185">Reference proteome</keyword>
<evidence type="ECO:0000313" key="3">
    <source>
        <dbReference type="Proteomes" id="UP001162880"/>
    </source>
</evidence>
<feature type="transmembrane region" description="Helical" evidence="1">
    <location>
        <begin position="163"/>
        <end position="184"/>
    </location>
</feature>
<feature type="transmembrane region" description="Helical" evidence="1">
    <location>
        <begin position="6"/>
        <end position="27"/>
    </location>
</feature>
<sequence>MAPEFHGWIVSATQSGMAIGSLLTWRWGTHIPRAGFTLAAGFAVIAALATPHATPFAALLAVRAIYGAAMGMLYTQAMSNAATNRPHGAYGAVFLCQLMLSTGIAVGLPAIASVFGPAMALTTLAAAPLGALMLVVFSESTAQYQHHAEPADLLEREETTFRAWATAGATLLFICSTMMVWTFSGALAVEAGISEAVIGQAVALGSLAGAGTAFLVMRERSIVPPPITGLLAGLSLLTPIAATHSGGATAFIAAIVLLNIGSTAIIVRSSGLASAASRDSLFRRFVACTHALGMIMGPLTGSLASGIFGRTGLLAAAVLAIAAACLMLLFAEAGSLKPRLWPIRREARDGFLINAQF</sequence>
<dbReference type="Gene3D" id="1.20.1250.20">
    <property type="entry name" value="MFS general substrate transporter like domains"/>
    <property type="match status" value="1"/>
</dbReference>
<dbReference type="EMBL" id="JALHLE010000011">
    <property type="protein sequence ID" value="MCJ2178690.1"/>
    <property type="molecule type" value="Genomic_DNA"/>
</dbReference>
<comment type="caution">
    <text evidence="2">The sequence shown here is derived from an EMBL/GenBank/DDBJ whole genome shotgun (WGS) entry which is preliminary data.</text>
</comment>
<keyword evidence="1" id="KW-0472">Membrane</keyword>
<protein>
    <submittedName>
        <fullName evidence="2">MFS transporter</fullName>
    </submittedName>
</protein>
<gene>
    <name evidence="2" type="ORF">MTR64_08950</name>
</gene>
<feature type="transmembrane region" description="Helical" evidence="1">
    <location>
        <begin position="281"/>
        <end position="301"/>
    </location>
</feature>
<reference evidence="2" key="1">
    <citation type="submission" date="2022-03" db="EMBL/GenBank/DDBJ databases">
        <title>Identification of a novel bacterium isolated from mangrove sediments.</title>
        <authorList>
            <person name="Pan X."/>
        </authorList>
    </citation>
    <scope>NUCLEOTIDE SEQUENCE</scope>
    <source>
        <strain evidence="2">B2580</strain>
    </source>
</reference>
<proteinExistence type="predicted"/>
<feature type="transmembrane region" description="Helical" evidence="1">
    <location>
        <begin position="196"/>
        <end position="216"/>
    </location>
</feature>